<keyword evidence="2" id="KW-1185">Reference proteome</keyword>
<dbReference type="Proteomes" id="UP001194468">
    <property type="component" value="Unassembled WGS sequence"/>
</dbReference>
<proteinExistence type="predicted"/>
<dbReference type="EMBL" id="WHUW01000099">
    <property type="protein sequence ID" value="KAF8425012.1"/>
    <property type="molecule type" value="Genomic_DNA"/>
</dbReference>
<comment type="caution">
    <text evidence="1">The sequence shown here is derived from an EMBL/GenBank/DDBJ whole genome shotgun (WGS) entry which is preliminary data.</text>
</comment>
<dbReference type="AlphaFoldDB" id="A0AAD4G8D4"/>
<reference evidence="1" key="1">
    <citation type="submission" date="2019-10" db="EMBL/GenBank/DDBJ databases">
        <authorList>
            <consortium name="DOE Joint Genome Institute"/>
            <person name="Kuo A."/>
            <person name="Miyauchi S."/>
            <person name="Kiss E."/>
            <person name="Drula E."/>
            <person name="Kohler A."/>
            <person name="Sanchez-Garcia M."/>
            <person name="Andreopoulos B."/>
            <person name="Barry K.W."/>
            <person name="Bonito G."/>
            <person name="Buee M."/>
            <person name="Carver A."/>
            <person name="Chen C."/>
            <person name="Cichocki N."/>
            <person name="Clum A."/>
            <person name="Culley D."/>
            <person name="Crous P.W."/>
            <person name="Fauchery L."/>
            <person name="Girlanda M."/>
            <person name="Hayes R."/>
            <person name="Keri Z."/>
            <person name="LaButti K."/>
            <person name="Lipzen A."/>
            <person name="Lombard V."/>
            <person name="Magnuson J."/>
            <person name="Maillard F."/>
            <person name="Morin E."/>
            <person name="Murat C."/>
            <person name="Nolan M."/>
            <person name="Ohm R."/>
            <person name="Pangilinan J."/>
            <person name="Pereira M."/>
            <person name="Perotto S."/>
            <person name="Peter M."/>
            <person name="Riley R."/>
            <person name="Sitrit Y."/>
            <person name="Stielow B."/>
            <person name="Szollosi G."/>
            <person name="Zifcakova L."/>
            <person name="Stursova M."/>
            <person name="Spatafora J.W."/>
            <person name="Tedersoo L."/>
            <person name="Vaario L.-M."/>
            <person name="Yamada A."/>
            <person name="Yan M."/>
            <person name="Wang P."/>
            <person name="Xu J."/>
            <person name="Bruns T."/>
            <person name="Baldrian P."/>
            <person name="Vilgalys R."/>
            <person name="Henrissat B."/>
            <person name="Grigoriev I.V."/>
            <person name="Hibbett D."/>
            <person name="Nagy L.G."/>
            <person name="Martin F.M."/>
        </authorList>
    </citation>
    <scope>NUCLEOTIDE SEQUENCE</scope>
    <source>
        <strain evidence="1">BED1</strain>
    </source>
</reference>
<protein>
    <submittedName>
        <fullName evidence="1">Uncharacterized protein</fullName>
    </submittedName>
</protein>
<organism evidence="1 2">
    <name type="scientific">Boletus edulis BED1</name>
    <dbReference type="NCBI Taxonomy" id="1328754"/>
    <lineage>
        <taxon>Eukaryota</taxon>
        <taxon>Fungi</taxon>
        <taxon>Dikarya</taxon>
        <taxon>Basidiomycota</taxon>
        <taxon>Agaricomycotina</taxon>
        <taxon>Agaricomycetes</taxon>
        <taxon>Agaricomycetidae</taxon>
        <taxon>Boletales</taxon>
        <taxon>Boletineae</taxon>
        <taxon>Boletaceae</taxon>
        <taxon>Boletoideae</taxon>
        <taxon>Boletus</taxon>
    </lineage>
</organism>
<evidence type="ECO:0000313" key="2">
    <source>
        <dbReference type="Proteomes" id="UP001194468"/>
    </source>
</evidence>
<gene>
    <name evidence="1" type="ORF">L210DRAFT_874471</name>
</gene>
<accession>A0AAD4G8D4</accession>
<evidence type="ECO:0000313" key="1">
    <source>
        <dbReference type="EMBL" id="KAF8425012.1"/>
    </source>
</evidence>
<name>A0AAD4G8D4_BOLED</name>
<sequence length="65" mass="7681">MLAQVWEQTTALWDGQVATNHVLDKLRQSRPVLQDNTEIFEWLHHIQALIAMLIDARRVMTQRDQ</sequence>
<reference evidence="1" key="2">
    <citation type="journal article" date="2020" name="Nat. Commun.">
        <title>Large-scale genome sequencing of mycorrhizal fungi provides insights into the early evolution of symbiotic traits.</title>
        <authorList>
            <person name="Miyauchi S."/>
            <person name="Kiss E."/>
            <person name="Kuo A."/>
            <person name="Drula E."/>
            <person name="Kohler A."/>
            <person name="Sanchez-Garcia M."/>
            <person name="Morin E."/>
            <person name="Andreopoulos B."/>
            <person name="Barry K.W."/>
            <person name="Bonito G."/>
            <person name="Buee M."/>
            <person name="Carver A."/>
            <person name="Chen C."/>
            <person name="Cichocki N."/>
            <person name="Clum A."/>
            <person name="Culley D."/>
            <person name="Crous P.W."/>
            <person name="Fauchery L."/>
            <person name="Girlanda M."/>
            <person name="Hayes R.D."/>
            <person name="Keri Z."/>
            <person name="LaButti K."/>
            <person name="Lipzen A."/>
            <person name="Lombard V."/>
            <person name="Magnuson J."/>
            <person name="Maillard F."/>
            <person name="Murat C."/>
            <person name="Nolan M."/>
            <person name="Ohm R.A."/>
            <person name="Pangilinan J."/>
            <person name="Pereira M.F."/>
            <person name="Perotto S."/>
            <person name="Peter M."/>
            <person name="Pfister S."/>
            <person name="Riley R."/>
            <person name="Sitrit Y."/>
            <person name="Stielow J.B."/>
            <person name="Szollosi G."/>
            <person name="Zifcakova L."/>
            <person name="Stursova M."/>
            <person name="Spatafora J.W."/>
            <person name="Tedersoo L."/>
            <person name="Vaario L.M."/>
            <person name="Yamada A."/>
            <person name="Yan M."/>
            <person name="Wang P."/>
            <person name="Xu J."/>
            <person name="Bruns T."/>
            <person name="Baldrian P."/>
            <person name="Vilgalys R."/>
            <person name="Dunand C."/>
            <person name="Henrissat B."/>
            <person name="Grigoriev I.V."/>
            <person name="Hibbett D."/>
            <person name="Nagy L.G."/>
            <person name="Martin F.M."/>
        </authorList>
    </citation>
    <scope>NUCLEOTIDE SEQUENCE</scope>
    <source>
        <strain evidence="1">BED1</strain>
    </source>
</reference>